<dbReference type="RefSeq" id="WP_120238504.1">
    <property type="nucleotide sequence ID" value="NZ_RAPQ01000008.1"/>
</dbReference>
<comment type="caution">
    <text evidence="1">The sequence shown here is derived from an EMBL/GenBank/DDBJ whole genome shotgun (WGS) entry which is preliminary data.</text>
</comment>
<dbReference type="AlphaFoldDB" id="A0A419X7A3"/>
<accession>A0A419X7A3</accession>
<name>A0A419X7A3_9BACT</name>
<dbReference type="PROSITE" id="PS51257">
    <property type="entry name" value="PROKAR_LIPOPROTEIN"/>
    <property type="match status" value="1"/>
</dbReference>
<evidence type="ECO:0000313" key="1">
    <source>
        <dbReference type="EMBL" id="RKE03638.1"/>
    </source>
</evidence>
<keyword evidence="2" id="KW-1185">Reference proteome</keyword>
<protein>
    <recommendedName>
        <fullName evidence="3">DUF4412 domain-containing protein</fullName>
    </recommendedName>
</protein>
<evidence type="ECO:0000313" key="2">
    <source>
        <dbReference type="Proteomes" id="UP000284531"/>
    </source>
</evidence>
<dbReference type="OrthoDB" id="5372426at2"/>
<proteinExistence type="predicted"/>
<reference evidence="1 2" key="1">
    <citation type="submission" date="2018-09" db="EMBL/GenBank/DDBJ databases">
        <title>Genomic Encyclopedia of Archaeal and Bacterial Type Strains, Phase II (KMG-II): from individual species to whole genera.</title>
        <authorList>
            <person name="Goeker M."/>
        </authorList>
    </citation>
    <scope>NUCLEOTIDE SEQUENCE [LARGE SCALE GENOMIC DNA]</scope>
    <source>
        <strain evidence="1 2">DSM 21950</strain>
    </source>
</reference>
<gene>
    <name evidence="1" type="ORF">BXY64_0647</name>
</gene>
<organism evidence="1 2">
    <name type="scientific">Marinifilum flexuosum</name>
    <dbReference type="NCBI Taxonomy" id="1117708"/>
    <lineage>
        <taxon>Bacteria</taxon>
        <taxon>Pseudomonadati</taxon>
        <taxon>Bacteroidota</taxon>
        <taxon>Bacteroidia</taxon>
        <taxon>Marinilabiliales</taxon>
        <taxon>Marinifilaceae</taxon>
    </lineage>
</organism>
<dbReference type="Proteomes" id="UP000284531">
    <property type="component" value="Unassembled WGS sequence"/>
</dbReference>
<dbReference type="EMBL" id="RAPQ01000008">
    <property type="protein sequence ID" value="RKE03638.1"/>
    <property type="molecule type" value="Genomic_DNA"/>
</dbReference>
<sequence length="332" mass="37342">MNKLILAIVIMAGTISCRGNAKDKVKRYEVKSGIVQYSTTISGKVMGSTISGKGTESLYFKAYGALELKEEKSERTTTTKIFGQQNTETEYTHTMNKLDNKMSYTVDFDNKVIYKNQDMAMSAIKAFHLNADAGDAGRKMLEGMGGKKTGAESILGHSCEIWDLAGVRQWIYKGVTLKSEATIMGITTTTIATSAKFNVSVADKYFQLPNFPEKEMEVGMSGDGGAAVMQSLFEDMDEDDEGNGMEDLKRAARMSFAEFKREAKQDEEMSRMSDDDLRHQHNMIKKMARGEQLSFEEWKRMVVASDKELGNMSDEQLWQMYEMSKNMQQIIK</sequence>
<evidence type="ECO:0008006" key="3">
    <source>
        <dbReference type="Google" id="ProtNLM"/>
    </source>
</evidence>